<name>A0A0J1CP93_9BURK</name>
<dbReference type="SUPFAM" id="SSF54593">
    <property type="entry name" value="Glyoxalase/Bleomycin resistance protein/Dihydroxybiphenyl dioxygenase"/>
    <property type="match status" value="1"/>
</dbReference>
<keyword evidence="3" id="KW-1185">Reference proteome</keyword>
<evidence type="ECO:0000313" key="3">
    <source>
        <dbReference type="Proteomes" id="UP000035963"/>
    </source>
</evidence>
<comment type="caution">
    <text evidence="2">The sequence shown here is derived from an EMBL/GenBank/DDBJ whole genome shotgun (WGS) entry which is preliminary data.</text>
</comment>
<dbReference type="RefSeq" id="WP_047896276.1">
    <property type="nucleotide sequence ID" value="NZ_AEJF01000188.1"/>
</dbReference>
<protein>
    <recommendedName>
        <fullName evidence="1">PhnB-like domain-containing protein</fullName>
    </recommendedName>
</protein>
<accession>A0A0J1CP93</accession>
<dbReference type="OrthoDB" id="9795306at2"/>
<dbReference type="CDD" id="cd06588">
    <property type="entry name" value="PhnB_like"/>
    <property type="match status" value="1"/>
</dbReference>
<dbReference type="InterPro" id="IPR029068">
    <property type="entry name" value="Glyas_Bleomycin-R_OHBP_Dase"/>
</dbReference>
<dbReference type="PANTHER" id="PTHR33990:SF1">
    <property type="entry name" value="PROTEIN YJDN"/>
    <property type="match status" value="1"/>
</dbReference>
<dbReference type="Gene3D" id="3.10.180.10">
    <property type="entry name" value="2,3-Dihydroxybiphenyl 1,2-Dioxygenase, domain 1"/>
    <property type="match status" value="1"/>
</dbReference>
<reference evidence="2 3" key="1">
    <citation type="journal article" date="2015" name="Genome Announc.">
        <title>Draft Genome Sequence of Burkholderia sp. Strain PML1(12), an Ectomycorrhizosphere-Inhabiting Bacterium with Effective Mineral-Weathering Ability.</title>
        <authorList>
            <person name="Uroz S."/>
            <person name="Oger P."/>
        </authorList>
    </citation>
    <scope>NUCLEOTIDE SEQUENCE [LARGE SCALE GENOMIC DNA]</scope>
    <source>
        <strain evidence="3">PML1(12)</strain>
    </source>
</reference>
<dbReference type="InterPro" id="IPR028973">
    <property type="entry name" value="PhnB-like"/>
</dbReference>
<dbReference type="Pfam" id="PF06983">
    <property type="entry name" value="3-dmu-9_3-mt"/>
    <property type="match status" value="1"/>
</dbReference>
<dbReference type="PATRIC" id="fig|908627.4.peg.7224"/>
<dbReference type="Proteomes" id="UP000035963">
    <property type="component" value="Unassembled WGS sequence"/>
</dbReference>
<organism evidence="2 3">
    <name type="scientific">Caballeronia mineralivorans PML1(12)</name>
    <dbReference type="NCBI Taxonomy" id="908627"/>
    <lineage>
        <taxon>Bacteria</taxon>
        <taxon>Pseudomonadati</taxon>
        <taxon>Pseudomonadota</taxon>
        <taxon>Betaproteobacteria</taxon>
        <taxon>Burkholderiales</taxon>
        <taxon>Burkholderiaceae</taxon>
        <taxon>Caballeronia</taxon>
    </lineage>
</organism>
<proteinExistence type="predicted"/>
<dbReference type="AlphaFoldDB" id="A0A0J1CP93"/>
<dbReference type="EMBL" id="AEJF01000188">
    <property type="protein sequence ID" value="KLU22146.1"/>
    <property type="molecule type" value="Genomic_DNA"/>
</dbReference>
<gene>
    <name evidence="2" type="ORF">EOS_32355</name>
</gene>
<dbReference type="PANTHER" id="PTHR33990">
    <property type="entry name" value="PROTEIN YJDN-RELATED"/>
    <property type="match status" value="1"/>
</dbReference>
<evidence type="ECO:0000313" key="2">
    <source>
        <dbReference type="EMBL" id="KLU22146.1"/>
    </source>
</evidence>
<sequence>MRLEPYLFFNGRTEEALKFYQKAIGAETLSVMHFKDSPEGVNATPEWQDKVMYARFWIGPGVIMASDGVDAAPQVFSGFSISIAADDIESGQRMFDALSVGGDVRMAWQPTFWTSGFGMVSDRFGMPWMVTVMDELGA</sequence>
<evidence type="ECO:0000259" key="1">
    <source>
        <dbReference type="Pfam" id="PF06983"/>
    </source>
</evidence>
<feature type="domain" description="PhnB-like" evidence="1">
    <location>
        <begin position="4"/>
        <end position="130"/>
    </location>
</feature>